<reference evidence="6" key="1">
    <citation type="submission" date="2025-08" db="UniProtKB">
        <authorList>
            <consortium name="RefSeq"/>
        </authorList>
    </citation>
    <scope>IDENTIFICATION</scope>
</reference>
<dbReference type="InterPro" id="IPR033116">
    <property type="entry name" value="TRYPSIN_SER"/>
</dbReference>
<keyword evidence="3" id="KW-0732">Signal</keyword>
<dbReference type="SUPFAM" id="SSF50494">
    <property type="entry name" value="Trypsin-like serine proteases"/>
    <property type="match status" value="1"/>
</dbReference>
<dbReference type="PANTHER" id="PTHR24252">
    <property type="entry name" value="ACROSIN-RELATED"/>
    <property type="match status" value="1"/>
</dbReference>
<dbReference type="GeneID" id="101846827"/>
<feature type="signal peptide" evidence="3">
    <location>
        <begin position="1"/>
        <end position="23"/>
    </location>
</feature>
<dbReference type="InterPro" id="IPR009003">
    <property type="entry name" value="Peptidase_S1_PA"/>
</dbReference>
<dbReference type="Proteomes" id="UP000694888">
    <property type="component" value="Unplaced"/>
</dbReference>
<feature type="chain" id="PRO_5045978399" evidence="3">
    <location>
        <begin position="24"/>
        <end position="295"/>
    </location>
</feature>
<keyword evidence="5" id="KW-1185">Reference proteome</keyword>
<dbReference type="CDD" id="cd00190">
    <property type="entry name" value="Tryp_SPc"/>
    <property type="match status" value="1"/>
</dbReference>
<evidence type="ECO:0000256" key="1">
    <source>
        <dbReference type="ARBA" id="ARBA00023157"/>
    </source>
</evidence>
<dbReference type="Pfam" id="PF00089">
    <property type="entry name" value="Trypsin"/>
    <property type="match status" value="1"/>
</dbReference>
<evidence type="ECO:0000259" key="4">
    <source>
        <dbReference type="PROSITE" id="PS50240"/>
    </source>
</evidence>
<evidence type="ECO:0000313" key="6">
    <source>
        <dbReference type="RefSeq" id="XP_012940643.1"/>
    </source>
</evidence>
<dbReference type="InterPro" id="IPR018114">
    <property type="entry name" value="TRYPSIN_HIS"/>
</dbReference>
<dbReference type="PROSITE" id="PS00134">
    <property type="entry name" value="TRYPSIN_HIS"/>
    <property type="match status" value="1"/>
</dbReference>
<dbReference type="PROSITE" id="PS50240">
    <property type="entry name" value="TRYPSIN_DOM"/>
    <property type="match status" value="1"/>
</dbReference>
<sequence>MDFSRMWSVSIVTLLFVCATCNATPVSIPCSYSANICGVSTVDPMIHRVVGGSVAPMGSWPWTVMLLELGSQVCGGAILSENLVLTAAHCFEGKSIDSHRWNVLAGRHYIDKVDRNEIKVKVQSVIVHEKYNNDTVENDIALLVLHPALTFSPTIRPLCLPPSTQTVSPGQRCMLAGWGDTEGTGSDTALNQAVLPVISDDTCSRADWYGSEFIRSTTFCAGYAEGKKDACAGDSGSPLACKVGGKWYAHGISSWGYDCAEPKWPGIYTDVSKYIPWLQRQMAAHVTCGSSPVVG</sequence>
<evidence type="ECO:0000256" key="3">
    <source>
        <dbReference type="SAM" id="SignalP"/>
    </source>
</evidence>
<name>A0ABM1A4F4_APLCA</name>
<dbReference type="GO" id="GO:0006508">
    <property type="term" value="P:proteolysis"/>
    <property type="evidence" value="ECO:0007669"/>
    <property type="project" value="UniProtKB-KW"/>
</dbReference>
<dbReference type="PROSITE" id="PS00135">
    <property type="entry name" value="TRYPSIN_SER"/>
    <property type="match status" value="1"/>
</dbReference>
<accession>A0ABM1A4F4</accession>
<evidence type="ECO:0000313" key="5">
    <source>
        <dbReference type="Proteomes" id="UP000694888"/>
    </source>
</evidence>
<evidence type="ECO:0000256" key="2">
    <source>
        <dbReference type="RuleBase" id="RU363034"/>
    </source>
</evidence>
<keyword evidence="2" id="KW-0720">Serine protease</keyword>
<keyword evidence="1" id="KW-1015">Disulfide bond</keyword>
<protein>
    <submittedName>
        <fullName evidence="6">Serine protease hepsin</fullName>
    </submittedName>
</protein>
<dbReference type="InterPro" id="IPR001254">
    <property type="entry name" value="Trypsin_dom"/>
</dbReference>
<gene>
    <name evidence="6" type="primary">LOC101846827</name>
</gene>
<dbReference type="SMART" id="SM00020">
    <property type="entry name" value="Tryp_SPc"/>
    <property type="match status" value="1"/>
</dbReference>
<keyword evidence="2" id="KW-0378">Hydrolase</keyword>
<dbReference type="InterPro" id="IPR001314">
    <property type="entry name" value="Peptidase_S1A"/>
</dbReference>
<dbReference type="InterPro" id="IPR043504">
    <property type="entry name" value="Peptidase_S1_PA_chymotrypsin"/>
</dbReference>
<feature type="domain" description="Peptidase S1" evidence="4">
    <location>
        <begin position="49"/>
        <end position="283"/>
    </location>
</feature>
<dbReference type="RefSeq" id="XP_012940643.1">
    <property type="nucleotide sequence ID" value="XM_013085189.2"/>
</dbReference>
<dbReference type="PANTHER" id="PTHR24252:SF7">
    <property type="entry name" value="HYALIN"/>
    <property type="match status" value="1"/>
</dbReference>
<proteinExistence type="predicted"/>
<dbReference type="PRINTS" id="PR00722">
    <property type="entry name" value="CHYMOTRYPSIN"/>
</dbReference>
<keyword evidence="2 6" id="KW-0645">Protease</keyword>
<dbReference type="GO" id="GO:0008233">
    <property type="term" value="F:peptidase activity"/>
    <property type="evidence" value="ECO:0007669"/>
    <property type="project" value="UniProtKB-KW"/>
</dbReference>
<dbReference type="Gene3D" id="2.40.10.10">
    <property type="entry name" value="Trypsin-like serine proteases"/>
    <property type="match status" value="1"/>
</dbReference>
<organism evidence="5 6">
    <name type="scientific">Aplysia californica</name>
    <name type="common">California sea hare</name>
    <dbReference type="NCBI Taxonomy" id="6500"/>
    <lineage>
        <taxon>Eukaryota</taxon>
        <taxon>Metazoa</taxon>
        <taxon>Spiralia</taxon>
        <taxon>Lophotrochozoa</taxon>
        <taxon>Mollusca</taxon>
        <taxon>Gastropoda</taxon>
        <taxon>Heterobranchia</taxon>
        <taxon>Euthyneura</taxon>
        <taxon>Tectipleura</taxon>
        <taxon>Aplysiida</taxon>
        <taxon>Aplysioidea</taxon>
        <taxon>Aplysiidae</taxon>
        <taxon>Aplysia</taxon>
    </lineage>
</organism>